<comment type="caution">
    <text evidence="1">The sequence shown here is derived from an EMBL/GenBank/DDBJ whole genome shotgun (WGS) entry which is preliminary data.</text>
</comment>
<sequence>MEMEKFCSGVVVLDRMVSSVMQAVVLQTALVAEKSLVRLLVAGSLKKSIFMLYCFWKLGFSTVTRTVSALGRSCFYG</sequence>
<dbReference type="AlphaFoldDB" id="A0A200QAF0"/>
<gene>
    <name evidence="1" type="ORF">BVC80_931g9</name>
</gene>
<dbReference type="OrthoDB" id="1938818at2759"/>
<organism evidence="1 2">
    <name type="scientific">Macleaya cordata</name>
    <name type="common">Five-seeded plume-poppy</name>
    <name type="synonym">Bocconia cordata</name>
    <dbReference type="NCBI Taxonomy" id="56857"/>
    <lineage>
        <taxon>Eukaryota</taxon>
        <taxon>Viridiplantae</taxon>
        <taxon>Streptophyta</taxon>
        <taxon>Embryophyta</taxon>
        <taxon>Tracheophyta</taxon>
        <taxon>Spermatophyta</taxon>
        <taxon>Magnoliopsida</taxon>
        <taxon>Ranunculales</taxon>
        <taxon>Papaveraceae</taxon>
        <taxon>Papaveroideae</taxon>
        <taxon>Macleaya</taxon>
    </lineage>
</organism>
<evidence type="ECO:0000313" key="1">
    <source>
        <dbReference type="EMBL" id="OVA07446.1"/>
    </source>
</evidence>
<proteinExistence type="predicted"/>
<protein>
    <submittedName>
        <fullName evidence="1">Uncharacterized protein</fullName>
    </submittedName>
</protein>
<name>A0A200QAF0_MACCD</name>
<dbReference type="InParanoid" id="A0A200QAF0"/>
<dbReference type="Proteomes" id="UP000195402">
    <property type="component" value="Unassembled WGS sequence"/>
</dbReference>
<evidence type="ECO:0000313" key="2">
    <source>
        <dbReference type="Proteomes" id="UP000195402"/>
    </source>
</evidence>
<dbReference type="EMBL" id="MVGT01002534">
    <property type="protein sequence ID" value="OVA07446.1"/>
    <property type="molecule type" value="Genomic_DNA"/>
</dbReference>
<keyword evidence="2" id="KW-1185">Reference proteome</keyword>
<accession>A0A200QAF0</accession>
<reference evidence="1 2" key="1">
    <citation type="journal article" date="2017" name="Mol. Plant">
        <title>The Genome of Medicinal Plant Macleaya cordata Provides New Insights into Benzylisoquinoline Alkaloids Metabolism.</title>
        <authorList>
            <person name="Liu X."/>
            <person name="Liu Y."/>
            <person name="Huang P."/>
            <person name="Ma Y."/>
            <person name="Qing Z."/>
            <person name="Tang Q."/>
            <person name="Cao H."/>
            <person name="Cheng P."/>
            <person name="Zheng Y."/>
            <person name="Yuan Z."/>
            <person name="Zhou Y."/>
            <person name="Liu J."/>
            <person name="Tang Z."/>
            <person name="Zhuo Y."/>
            <person name="Zhang Y."/>
            <person name="Yu L."/>
            <person name="Huang J."/>
            <person name="Yang P."/>
            <person name="Peng Q."/>
            <person name="Zhang J."/>
            <person name="Jiang W."/>
            <person name="Zhang Z."/>
            <person name="Lin K."/>
            <person name="Ro D.K."/>
            <person name="Chen X."/>
            <person name="Xiong X."/>
            <person name="Shang Y."/>
            <person name="Huang S."/>
            <person name="Zeng J."/>
        </authorList>
    </citation>
    <scope>NUCLEOTIDE SEQUENCE [LARGE SCALE GENOMIC DNA]</scope>
    <source>
        <strain evidence="2">cv. BLH2017</strain>
        <tissue evidence="1">Root</tissue>
    </source>
</reference>